<evidence type="ECO:0000313" key="5">
    <source>
        <dbReference type="Proteomes" id="UP001153712"/>
    </source>
</evidence>
<dbReference type="Pfam" id="PF00023">
    <property type="entry name" value="Ank"/>
    <property type="match status" value="2"/>
</dbReference>
<keyword evidence="5" id="KW-1185">Reference proteome</keyword>
<evidence type="ECO:0000256" key="2">
    <source>
        <dbReference type="ARBA" id="ARBA00023043"/>
    </source>
</evidence>
<evidence type="ECO:0000256" key="3">
    <source>
        <dbReference type="PROSITE-ProRule" id="PRU00023"/>
    </source>
</evidence>
<evidence type="ECO:0000256" key="1">
    <source>
        <dbReference type="ARBA" id="ARBA00022737"/>
    </source>
</evidence>
<dbReference type="Proteomes" id="UP001153712">
    <property type="component" value="Chromosome 2"/>
</dbReference>
<dbReference type="Pfam" id="PF12796">
    <property type="entry name" value="Ank_2"/>
    <property type="match status" value="1"/>
</dbReference>
<sequence>MAKDTIYDAAHKGDYDFLTQKIQGDPDLIETPDSSKRLLIHWAVLSGNYKLVHHLIECGSPVNPEDDCSNTPLLLACSAGHLEIVKLLLKKCKDIDHRNAQGHSGLQYAASKGWTSICALLLEEGADVNIADERGSTPLHRAASKGLAQVVDLLLGRKGALRVDSKDLYGNTALHYACEEDRQEVAVALVKNGADMEMKNKEGRTCLDLCSPRLNRVLISTISK</sequence>
<dbReference type="Gene3D" id="1.25.40.20">
    <property type="entry name" value="Ankyrin repeat-containing domain"/>
    <property type="match status" value="2"/>
</dbReference>
<reference evidence="4" key="1">
    <citation type="submission" date="2022-01" db="EMBL/GenBank/DDBJ databases">
        <authorList>
            <person name="King R."/>
        </authorList>
    </citation>
    <scope>NUCLEOTIDE SEQUENCE</scope>
</reference>
<proteinExistence type="predicted"/>
<organism evidence="4 5">
    <name type="scientific">Phyllotreta striolata</name>
    <name type="common">Striped flea beetle</name>
    <name type="synonym">Crioceris striolata</name>
    <dbReference type="NCBI Taxonomy" id="444603"/>
    <lineage>
        <taxon>Eukaryota</taxon>
        <taxon>Metazoa</taxon>
        <taxon>Ecdysozoa</taxon>
        <taxon>Arthropoda</taxon>
        <taxon>Hexapoda</taxon>
        <taxon>Insecta</taxon>
        <taxon>Pterygota</taxon>
        <taxon>Neoptera</taxon>
        <taxon>Endopterygota</taxon>
        <taxon>Coleoptera</taxon>
        <taxon>Polyphaga</taxon>
        <taxon>Cucujiformia</taxon>
        <taxon>Chrysomeloidea</taxon>
        <taxon>Chrysomelidae</taxon>
        <taxon>Galerucinae</taxon>
        <taxon>Alticini</taxon>
        <taxon>Phyllotreta</taxon>
    </lineage>
</organism>
<dbReference type="InterPro" id="IPR036770">
    <property type="entry name" value="Ankyrin_rpt-contain_sf"/>
</dbReference>
<feature type="repeat" description="ANK" evidence="3">
    <location>
        <begin position="169"/>
        <end position="201"/>
    </location>
</feature>
<dbReference type="AlphaFoldDB" id="A0A9N9TM54"/>
<evidence type="ECO:0000313" key="4">
    <source>
        <dbReference type="EMBL" id="CAG9858180.1"/>
    </source>
</evidence>
<dbReference type="EMBL" id="OU900095">
    <property type="protein sequence ID" value="CAG9858180.1"/>
    <property type="molecule type" value="Genomic_DNA"/>
</dbReference>
<keyword evidence="1" id="KW-0677">Repeat</keyword>
<dbReference type="PROSITE" id="PS50088">
    <property type="entry name" value="ANK_REPEAT"/>
    <property type="match status" value="5"/>
</dbReference>
<evidence type="ECO:0008006" key="6">
    <source>
        <dbReference type="Google" id="ProtNLM"/>
    </source>
</evidence>
<name>A0A9N9TM54_PHYSR</name>
<dbReference type="PANTHER" id="PTHR24171">
    <property type="entry name" value="ANKYRIN REPEAT DOMAIN-CONTAINING PROTEIN 39-RELATED"/>
    <property type="match status" value="1"/>
</dbReference>
<dbReference type="PRINTS" id="PR01415">
    <property type="entry name" value="ANKYRIN"/>
</dbReference>
<protein>
    <recommendedName>
        <fullName evidence="6">26S proteasome non-ATPase regulatory subunit 10</fullName>
    </recommendedName>
</protein>
<feature type="repeat" description="ANK" evidence="3">
    <location>
        <begin position="68"/>
        <end position="100"/>
    </location>
</feature>
<feature type="repeat" description="ANK" evidence="3">
    <location>
        <begin position="134"/>
        <end position="166"/>
    </location>
</feature>
<dbReference type="PROSITE" id="PS50297">
    <property type="entry name" value="ANK_REP_REGION"/>
    <property type="match status" value="4"/>
</dbReference>
<dbReference type="PANTHER" id="PTHR24171:SF11">
    <property type="entry name" value="26S PROTEASOME NON-ATPASE REGULATORY SUBUNIT 10"/>
    <property type="match status" value="1"/>
</dbReference>
<dbReference type="OrthoDB" id="1577640at2759"/>
<dbReference type="SMART" id="SM00248">
    <property type="entry name" value="ANK"/>
    <property type="match status" value="5"/>
</dbReference>
<feature type="repeat" description="ANK" evidence="3">
    <location>
        <begin position="101"/>
        <end position="133"/>
    </location>
</feature>
<dbReference type="SUPFAM" id="SSF48403">
    <property type="entry name" value="Ankyrin repeat"/>
    <property type="match status" value="1"/>
</dbReference>
<accession>A0A9N9TM54</accession>
<feature type="repeat" description="ANK" evidence="3">
    <location>
        <begin position="35"/>
        <end position="67"/>
    </location>
</feature>
<gene>
    <name evidence="4" type="ORF">PHYEVI_LOCUS4571</name>
</gene>
<keyword evidence="2 3" id="KW-0040">ANK repeat</keyword>
<dbReference type="InterPro" id="IPR002110">
    <property type="entry name" value="Ankyrin_rpt"/>
</dbReference>